<evidence type="ECO:0000313" key="1">
    <source>
        <dbReference type="EMBL" id="MCU7618856.1"/>
    </source>
</evidence>
<protein>
    <recommendedName>
        <fullName evidence="3">DUF4397 domain-containing protein</fullName>
    </recommendedName>
</protein>
<dbReference type="EMBL" id="JAOTEM010000005">
    <property type="protein sequence ID" value="MCU7618856.1"/>
    <property type="molecule type" value="Genomic_DNA"/>
</dbReference>
<evidence type="ECO:0000313" key="2">
    <source>
        <dbReference type="Proteomes" id="UP001208649"/>
    </source>
</evidence>
<dbReference type="Proteomes" id="UP001208649">
    <property type="component" value="Unassembled WGS sequence"/>
</dbReference>
<accession>A0ABT2W9J1</accession>
<organism evidence="1 2">
    <name type="scientific">Chryseobacterium edaphi</name>
    <dbReference type="NCBI Taxonomy" id="2976532"/>
    <lineage>
        <taxon>Bacteria</taxon>
        <taxon>Pseudomonadati</taxon>
        <taxon>Bacteroidota</taxon>
        <taxon>Flavobacteriia</taxon>
        <taxon>Flavobacteriales</taxon>
        <taxon>Weeksellaceae</taxon>
        <taxon>Chryseobacterium group</taxon>
        <taxon>Chryseobacterium</taxon>
    </lineage>
</organism>
<dbReference type="RefSeq" id="WP_263004383.1">
    <property type="nucleotide sequence ID" value="NZ_JAOTEM010000005.1"/>
</dbReference>
<sequence>MIRPKVLILAIVFFGINMFTGQVGINIQSPDASSALDITSPNRGVLIPQYSLASLSDTSSPVASPAEGSIIYNTGGAFPKGNYYWTGVQWERLSVNTEYDQILKVEKKGSAVAIASGANASSIISFDATGIINTISGVTFSGGSDISLPAGTYKIDVSFDGACPTSGNSTAFVSGNHLYVISAVIEDNAATPNLLTDEKVSSIVSGVGTINGGIQGYRYSFVLTLAATTVVRLRLRHNNGASNSSATNVGNAGIVASFYKFL</sequence>
<reference evidence="2" key="1">
    <citation type="submission" date="2023-07" db="EMBL/GenBank/DDBJ databases">
        <title>Chryseobacterium sp. strain PBS4-4 Genome sequencing and assembly.</title>
        <authorList>
            <person name="Jung Y."/>
        </authorList>
    </citation>
    <scope>NUCLEOTIDE SEQUENCE [LARGE SCALE GENOMIC DNA]</scope>
    <source>
        <strain evidence="2">PBS4-4</strain>
    </source>
</reference>
<keyword evidence="2" id="KW-1185">Reference proteome</keyword>
<proteinExistence type="predicted"/>
<evidence type="ECO:0008006" key="3">
    <source>
        <dbReference type="Google" id="ProtNLM"/>
    </source>
</evidence>
<name>A0ABT2W9J1_9FLAO</name>
<comment type="caution">
    <text evidence="1">The sequence shown here is derived from an EMBL/GenBank/DDBJ whole genome shotgun (WGS) entry which is preliminary data.</text>
</comment>
<gene>
    <name evidence="1" type="ORF">NZ698_16875</name>
</gene>